<sequence length="586" mass="68823">MNVLRKFNLFLVFLSSVKLFTSAGFFDVSENQIIPRYISFLINENNKKDQTQNHNVAIIRIEYNPVTDIFGRVAAEILKENVFNSVVIYDYMITKQRIYKKIISRASFIIIVSDLWNRSFLIQTLSNIFINNPWKDSTKFIFVYSHDNRLTPEAMYEIFFVFEWLGVLNLIITSEQLIYGKKIRVYGSNEFQNRVVFMIRNPSNIDSVFRDKLKNLRDYEFKIFLTDDDVRIAVNDKTRPIEGIDVSIMKIIAEKHNGRIMFETLLYSSDANFPNKFVDLLTGRKSDMTLSTNYYMQKVLKYINTFDENGYCALVPIPPRLTFIDYILTHFDNYSWGFMCLSIIVCSVFWRFLTRQTFPSNSLFYFIFGVVANFVGQSIPFRKSRRIQVILLQLCILMTFILGNAYQSLIIGSMLTSRDGVRMKTFDELFNSNMSFKVDGMFYNKMSFSEDYPSAVSRMQVVNSAPKDIEKSARENIVLIGGCELINQLMFFHANASVILHYYYLLPEKIMKFYERFPINNQSPFFDFIQSNYLYIFESGIQQPLKYFFSLIAGNKAYLFIQDSDDNNETDVKKFALKNYYRCLLN</sequence>
<evidence type="ECO:0000256" key="5">
    <source>
        <dbReference type="ARBA" id="ARBA00023136"/>
    </source>
</evidence>
<evidence type="ECO:0000256" key="7">
    <source>
        <dbReference type="ARBA" id="ARBA00023180"/>
    </source>
</evidence>
<accession>A0A1J1IRQ0</accession>
<evidence type="ECO:0000313" key="10">
    <source>
        <dbReference type="EMBL" id="CRL02895.1"/>
    </source>
</evidence>
<dbReference type="InterPro" id="IPR052192">
    <property type="entry name" value="Insect_Ionotropic_Sensory_Rcpt"/>
</dbReference>
<keyword evidence="5 8" id="KW-0472">Membrane</keyword>
<dbReference type="STRING" id="568069.A0A1J1IRQ0"/>
<dbReference type="AlphaFoldDB" id="A0A1J1IRQ0"/>
<dbReference type="PANTHER" id="PTHR42643:SF30">
    <property type="entry name" value="IONOTROPIC RECEPTOR 40A-RELATED"/>
    <property type="match status" value="1"/>
</dbReference>
<keyword evidence="6" id="KW-0675">Receptor</keyword>
<evidence type="ECO:0000256" key="2">
    <source>
        <dbReference type="ARBA" id="ARBA00022475"/>
    </source>
</evidence>
<protein>
    <submittedName>
        <fullName evidence="10">CLUMA_CG016004, isoform A</fullName>
    </submittedName>
</protein>
<feature type="signal peptide" evidence="9">
    <location>
        <begin position="1"/>
        <end position="23"/>
    </location>
</feature>
<organism evidence="10 11">
    <name type="scientific">Clunio marinus</name>
    <dbReference type="NCBI Taxonomy" id="568069"/>
    <lineage>
        <taxon>Eukaryota</taxon>
        <taxon>Metazoa</taxon>
        <taxon>Ecdysozoa</taxon>
        <taxon>Arthropoda</taxon>
        <taxon>Hexapoda</taxon>
        <taxon>Insecta</taxon>
        <taxon>Pterygota</taxon>
        <taxon>Neoptera</taxon>
        <taxon>Endopterygota</taxon>
        <taxon>Diptera</taxon>
        <taxon>Nematocera</taxon>
        <taxon>Chironomoidea</taxon>
        <taxon>Chironomidae</taxon>
        <taxon>Clunio</taxon>
    </lineage>
</organism>
<evidence type="ECO:0000256" key="1">
    <source>
        <dbReference type="ARBA" id="ARBA00004651"/>
    </source>
</evidence>
<feature type="transmembrane region" description="Helical" evidence="8">
    <location>
        <begin position="334"/>
        <end position="353"/>
    </location>
</feature>
<feature type="chain" id="PRO_5012046069" evidence="9">
    <location>
        <begin position="24"/>
        <end position="586"/>
    </location>
</feature>
<proteinExistence type="predicted"/>
<evidence type="ECO:0000256" key="9">
    <source>
        <dbReference type="SAM" id="SignalP"/>
    </source>
</evidence>
<name>A0A1J1IRQ0_9DIPT</name>
<gene>
    <name evidence="10" type="ORF">CLUMA_CG016004</name>
</gene>
<feature type="transmembrane region" description="Helical" evidence="8">
    <location>
        <begin position="362"/>
        <end position="381"/>
    </location>
</feature>
<comment type="subcellular location">
    <subcellularLocation>
        <location evidence="1">Cell membrane</location>
        <topology evidence="1">Multi-pass membrane protein</topology>
    </subcellularLocation>
</comment>
<evidence type="ECO:0000256" key="3">
    <source>
        <dbReference type="ARBA" id="ARBA00022692"/>
    </source>
</evidence>
<dbReference type="Proteomes" id="UP000183832">
    <property type="component" value="Unassembled WGS sequence"/>
</dbReference>
<dbReference type="OrthoDB" id="6747238at2759"/>
<dbReference type="EMBL" id="CVRI01000058">
    <property type="protein sequence ID" value="CRL02895.1"/>
    <property type="molecule type" value="Genomic_DNA"/>
</dbReference>
<reference evidence="10 11" key="1">
    <citation type="submission" date="2015-04" db="EMBL/GenBank/DDBJ databases">
        <authorList>
            <person name="Syromyatnikov M.Y."/>
            <person name="Popov V.N."/>
        </authorList>
    </citation>
    <scope>NUCLEOTIDE SEQUENCE [LARGE SCALE GENOMIC DNA]</scope>
</reference>
<evidence type="ECO:0000256" key="8">
    <source>
        <dbReference type="SAM" id="Phobius"/>
    </source>
</evidence>
<keyword evidence="3 8" id="KW-0812">Transmembrane</keyword>
<evidence type="ECO:0000313" key="11">
    <source>
        <dbReference type="Proteomes" id="UP000183832"/>
    </source>
</evidence>
<keyword evidence="4 8" id="KW-1133">Transmembrane helix</keyword>
<dbReference type="PANTHER" id="PTHR42643">
    <property type="entry name" value="IONOTROPIC RECEPTOR 20A-RELATED"/>
    <property type="match status" value="1"/>
</dbReference>
<feature type="transmembrane region" description="Helical" evidence="8">
    <location>
        <begin position="387"/>
        <end position="406"/>
    </location>
</feature>
<evidence type="ECO:0000256" key="4">
    <source>
        <dbReference type="ARBA" id="ARBA00022989"/>
    </source>
</evidence>
<dbReference type="GO" id="GO:0005886">
    <property type="term" value="C:plasma membrane"/>
    <property type="evidence" value="ECO:0007669"/>
    <property type="project" value="UniProtKB-SubCell"/>
</dbReference>
<keyword evidence="9" id="KW-0732">Signal</keyword>
<keyword evidence="2" id="KW-1003">Cell membrane</keyword>
<keyword evidence="7" id="KW-0325">Glycoprotein</keyword>
<keyword evidence="11" id="KW-1185">Reference proteome</keyword>
<evidence type="ECO:0000256" key="6">
    <source>
        <dbReference type="ARBA" id="ARBA00023170"/>
    </source>
</evidence>